<evidence type="ECO:0000313" key="2">
    <source>
        <dbReference type="Proteomes" id="UP000220621"/>
    </source>
</evidence>
<protein>
    <submittedName>
        <fullName evidence="1">Uncharacterized protein</fullName>
    </submittedName>
</protein>
<gene>
    <name evidence="1" type="ORF">CN611_27465</name>
</gene>
<dbReference type="AlphaFoldDB" id="A0A2B5XDS3"/>
<evidence type="ECO:0000313" key="1">
    <source>
        <dbReference type="EMBL" id="PEM46691.1"/>
    </source>
</evidence>
<reference evidence="1 2" key="1">
    <citation type="submission" date="2017-09" db="EMBL/GenBank/DDBJ databases">
        <title>Large-scale bioinformatics analysis of Bacillus genomes uncovers conserved roles of natural products in bacterial physiology.</title>
        <authorList>
            <consortium name="Agbiome Team Llc"/>
            <person name="Bleich R.M."/>
            <person name="Grubbs K.J."/>
            <person name="Santa Maria K.C."/>
            <person name="Allen S.E."/>
            <person name="Farag S."/>
            <person name="Shank E.A."/>
            <person name="Bowers A."/>
        </authorList>
    </citation>
    <scope>NUCLEOTIDE SEQUENCE [LARGE SCALE GENOMIC DNA]</scope>
    <source>
        <strain evidence="1 2">AFS010764</strain>
    </source>
</reference>
<sequence>MKHLVKLKDMGKIYNMLLIYEYTIHYFSQETKKQKAAKVLFEKALRLFYILKTIVITRDKFID</sequence>
<organism evidence="1 2">
    <name type="scientific">Bacillus wiedmannii</name>
    <dbReference type="NCBI Taxonomy" id="1890302"/>
    <lineage>
        <taxon>Bacteria</taxon>
        <taxon>Bacillati</taxon>
        <taxon>Bacillota</taxon>
        <taxon>Bacilli</taxon>
        <taxon>Bacillales</taxon>
        <taxon>Bacillaceae</taxon>
        <taxon>Bacillus</taxon>
        <taxon>Bacillus cereus group</taxon>
    </lineage>
</organism>
<name>A0A2B5XDS3_9BACI</name>
<comment type="caution">
    <text evidence="1">The sequence shown here is derived from an EMBL/GenBank/DDBJ whole genome shotgun (WGS) entry which is preliminary data.</text>
</comment>
<dbReference type="EMBL" id="NUDL01000111">
    <property type="protein sequence ID" value="PEM46691.1"/>
    <property type="molecule type" value="Genomic_DNA"/>
</dbReference>
<dbReference type="Proteomes" id="UP000220621">
    <property type="component" value="Unassembled WGS sequence"/>
</dbReference>
<proteinExistence type="predicted"/>
<accession>A0A2B5XDS3</accession>